<reference evidence="2" key="2">
    <citation type="journal article" date="2015" name="Data Brief">
        <title>Shoot transcriptome of the giant reed, Arundo donax.</title>
        <authorList>
            <person name="Barrero R.A."/>
            <person name="Guerrero F.D."/>
            <person name="Moolhuijzen P."/>
            <person name="Goolsby J.A."/>
            <person name="Tidwell J."/>
            <person name="Bellgard S.E."/>
            <person name="Bellgard M.I."/>
        </authorList>
    </citation>
    <scope>NUCLEOTIDE SEQUENCE</scope>
    <source>
        <tissue evidence="2">Shoot tissue taken approximately 20 cm above the soil surface</tissue>
    </source>
</reference>
<feature type="chain" id="PRO_5002061874" description="Secreted protein" evidence="1">
    <location>
        <begin position="24"/>
        <end position="66"/>
    </location>
</feature>
<evidence type="ECO:0000256" key="1">
    <source>
        <dbReference type="SAM" id="SignalP"/>
    </source>
</evidence>
<keyword evidence="1" id="KW-0732">Signal</keyword>
<evidence type="ECO:0008006" key="3">
    <source>
        <dbReference type="Google" id="ProtNLM"/>
    </source>
</evidence>
<organism evidence="2">
    <name type="scientific">Arundo donax</name>
    <name type="common">Giant reed</name>
    <name type="synonym">Donax arundinaceus</name>
    <dbReference type="NCBI Taxonomy" id="35708"/>
    <lineage>
        <taxon>Eukaryota</taxon>
        <taxon>Viridiplantae</taxon>
        <taxon>Streptophyta</taxon>
        <taxon>Embryophyta</taxon>
        <taxon>Tracheophyta</taxon>
        <taxon>Spermatophyta</taxon>
        <taxon>Magnoliopsida</taxon>
        <taxon>Liliopsida</taxon>
        <taxon>Poales</taxon>
        <taxon>Poaceae</taxon>
        <taxon>PACMAD clade</taxon>
        <taxon>Arundinoideae</taxon>
        <taxon>Arundineae</taxon>
        <taxon>Arundo</taxon>
    </lineage>
</organism>
<accession>A0A0A9EG83</accession>
<reference evidence="2" key="1">
    <citation type="submission" date="2014-09" db="EMBL/GenBank/DDBJ databases">
        <authorList>
            <person name="Magalhaes I.L.F."/>
            <person name="Oliveira U."/>
            <person name="Santos F.R."/>
            <person name="Vidigal T.H.D.A."/>
            <person name="Brescovit A.D."/>
            <person name="Santos A.J."/>
        </authorList>
    </citation>
    <scope>NUCLEOTIDE SEQUENCE</scope>
    <source>
        <tissue evidence="2">Shoot tissue taken approximately 20 cm above the soil surface</tissue>
    </source>
</reference>
<dbReference type="EMBL" id="GBRH01198131">
    <property type="protein sequence ID" value="JAD99764.1"/>
    <property type="molecule type" value="Transcribed_RNA"/>
</dbReference>
<name>A0A0A9EG83_ARUDO</name>
<feature type="signal peptide" evidence="1">
    <location>
        <begin position="1"/>
        <end position="23"/>
    </location>
</feature>
<proteinExistence type="predicted"/>
<evidence type="ECO:0000313" key="2">
    <source>
        <dbReference type="EMBL" id="JAD99764.1"/>
    </source>
</evidence>
<protein>
    <recommendedName>
        <fullName evidence="3">Secreted protein</fullName>
    </recommendedName>
</protein>
<sequence length="66" mass="7165">MLLCSSLVVGSTVLFCALDIAGSFCHHAIKKLRIRNNCNNWASLCNFLELGCCIQFGCIQDPVCGV</sequence>
<dbReference type="AlphaFoldDB" id="A0A0A9EG83"/>